<gene>
    <name evidence="2" type="ORF">SAMN05444920_108314</name>
</gene>
<reference evidence="2 3" key="1">
    <citation type="submission" date="2016-10" db="EMBL/GenBank/DDBJ databases">
        <authorList>
            <person name="de Groot N.N."/>
        </authorList>
    </citation>
    <scope>NUCLEOTIDE SEQUENCE [LARGE SCALE GENOMIC DNA]</scope>
    <source>
        <strain evidence="2 3">CGMCC 4.7037</strain>
    </source>
</reference>
<dbReference type="RefSeq" id="WP_103959127.1">
    <property type="nucleotide sequence ID" value="NZ_FNVT01000008.1"/>
</dbReference>
<name>A0A1H6EAD8_9ACTN</name>
<feature type="transmembrane region" description="Helical" evidence="1">
    <location>
        <begin position="109"/>
        <end position="133"/>
    </location>
</feature>
<evidence type="ECO:0000256" key="1">
    <source>
        <dbReference type="SAM" id="Phobius"/>
    </source>
</evidence>
<proteinExistence type="predicted"/>
<dbReference type="AlphaFoldDB" id="A0A1H6EAD8"/>
<feature type="transmembrane region" description="Helical" evidence="1">
    <location>
        <begin position="182"/>
        <end position="202"/>
    </location>
</feature>
<feature type="transmembrane region" description="Helical" evidence="1">
    <location>
        <begin position="228"/>
        <end position="249"/>
    </location>
</feature>
<protein>
    <submittedName>
        <fullName evidence="2">ABC-2 family transporter protein</fullName>
    </submittedName>
</protein>
<dbReference type="OrthoDB" id="3297477at2"/>
<organism evidence="2 3">
    <name type="scientific">Nonomuraea solani</name>
    <dbReference type="NCBI Taxonomy" id="1144553"/>
    <lineage>
        <taxon>Bacteria</taxon>
        <taxon>Bacillati</taxon>
        <taxon>Actinomycetota</taxon>
        <taxon>Actinomycetes</taxon>
        <taxon>Streptosporangiales</taxon>
        <taxon>Streptosporangiaceae</taxon>
        <taxon>Nonomuraea</taxon>
    </lineage>
</organism>
<keyword evidence="1" id="KW-0472">Membrane</keyword>
<accession>A0A1H6EAD8</accession>
<keyword evidence="1" id="KW-0812">Transmembrane</keyword>
<evidence type="ECO:0000313" key="3">
    <source>
        <dbReference type="Proteomes" id="UP000236732"/>
    </source>
</evidence>
<feature type="transmembrane region" description="Helical" evidence="1">
    <location>
        <begin position="63"/>
        <end position="82"/>
    </location>
</feature>
<keyword evidence="1" id="KW-1133">Transmembrane helix</keyword>
<feature type="transmembrane region" description="Helical" evidence="1">
    <location>
        <begin position="153"/>
        <end position="175"/>
    </location>
</feature>
<keyword evidence="3" id="KW-1185">Reference proteome</keyword>
<evidence type="ECO:0000313" key="2">
    <source>
        <dbReference type="EMBL" id="SEG94231.1"/>
    </source>
</evidence>
<feature type="transmembrane region" description="Helical" evidence="1">
    <location>
        <begin position="21"/>
        <end position="43"/>
    </location>
</feature>
<dbReference type="Proteomes" id="UP000236732">
    <property type="component" value="Unassembled WGS sequence"/>
</dbReference>
<sequence length="254" mass="26522">MIDAGVLRAEWTKFSSIRATLVLSVATFTVAGLFGWLFGNAAANEYATATPQERLDFQPLDQGMRGMFIVQLLIAALGALVASSEYGSGTMRASVAAVGRRGRLVAAKAIMTVLTALPVSVAAIWLMFTAGQITLATHGAPSVMPGAPEALRILLLGPLVFTLLALFGLTLGLLLRGTAAAVNISTAFLLIPILASSAPGILRDILSTYWPNTAAFQAVSGTSELPPVLAFGVLIAFVAVMLVGAFVQFKNRDT</sequence>
<dbReference type="EMBL" id="FNVT01000008">
    <property type="protein sequence ID" value="SEG94231.1"/>
    <property type="molecule type" value="Genomic_DNA"/>
</dbReference>